<dbReference type="PANTHER" id="PTHR42737:SF9">
    <property type="entry name" value="GLUTATHIONE REDUCTASE"/>
    <property type="match status" value="1"/>
</dbReference>
<evidence type="ECO:0000256" key="10">
    <source>
        <dbReference type="ARBA" id="ARBA00049142"/>
    </source>
</evidence>
<evidence type="ECO:0000313" key="19">
    <source>
        <dbReference type="RefSeq" id="XP_011035606.1"/>
    </source>
</evidence>
<gene>
    <name evidence="17 18 19 20" type="primary">LOC105133346</name>
</gene>
<dbReference type="NCBIfam" id="NF004776">
    <property type="entry name" value="PRK06116.1"/>
    <property type="match status" value="1"/>
</dbReference>
<keyword evidence="16" id="KW-1185">Reference proteome</keyword>
<keyword evidence="4 11" id="KW-0285">Flavoprotein</keyword>
<dbReference type="PROSITE" id="PS00076">
    <property type="entry name" value="PYRIDINE_REDOX_1"/>
    <property type="match status" value="1"/>
</dbReference>
<evidence type="ECO:0000256" key="4">
    <source>
        <dbReference type="ARBA" id="ARBA00022630"/>
    </source>
</evidence>
<comment type="similarity">
    <text evidence="2 11">Belongs to the class-I pyridine nucleotide-disulfide oxidoreductase family.</text>
</comment>
<feature type="region of interest" description="Disordered" evidence="13">
    <location>
        <begin position="48"/>
        <end position="75"/>
    </location>
</feature>
<keyword evidence="8" id="KW-1015">Disulfide bond</keyword>
<dbReference type="InterPro" id="IPR012999">
    <property type="entry name" value="Pyr_OxRdtase_I_AS"/>
</dbReference>
<evidence type="ECO:0000256" key="8">
    <source>
        <dbReference type="ARBA" id="ARBA00023157"/>
    </source>
</evidence>
<evidence type="ECO:0000313" key="17">
    <source>
        <dbReference type="RefSeq" id="XP_011035603.1"/>
    </source>
</evidence>
<dbReference type="InterPro" id="IPR023753">
    <property type="entry name" value="FAD/NAD-binding_dom"/>
</dbReference>
<dbReference type="Pfam" id="PF07992">
    <property type="entry name" value="Pyr_redox_2"/>
    <property type="match status" value="1"/>
</dbReference>
<dbReference type="FunFam" id="3.50.50.60:FF:000051">
    <property type="entry name" value="Glutathione reductase"/>
    <property type="match status" value="1"/>
</dbReference>
<keyword evidence="5 11" id="KW-0274">FAD</keyword>
<feature type="domain" description="FAD/NAD(P)-binding" evidence="15">
    <location>
        <begin position="85"/>
        <end position="407"/>
    </location>
</feature>
<dbReference type="GO" id="GO:0005829">
    <property type="term" value="C:cytosol"/>
    <property type="evidence" value="ECO:0007669"/>
    <property type="project" value="TreeGrafter"/>
</dbReference>
<protein>
    <recommendedName>
        <fullName evidence="12">Glutathione reductase</fullName>
        <shortName evidence="12">GRase</shortName>
        <ecNumber evidence="12">1.8.1.7</ecNumber>
    </recommendedName>
</protein>
<evidence type="ECO:0000256" key="6">
    <source>
        <dbReference type="ARBA" id="ARBA00022857"/>
    </source>
</evidence>
<comment type="catalytic activity">
    <reaction evidence="10 12">
        <text>2 glutathione + NADP(+) = glutathione disulfide + NADPH + H(+)</text>
        <dbReference type="Rhea" id="RHEA:11740"/>
        <dbReference type="ChEBI" id="CHEBI:15378"/>
        <dbReference type="ChEBI" id="CHEBI:57783"/>
        <dbReference type="ChEBI" id="CHEBI:57925"/>
        <dbReference type="ChEBI" id="CHEBI:58297"/>
        <dbReference type="ChEBI" id="CHEBI:58349"/>
        <dbReference type="EC" id="1.8.1.7"/>
    </reaction>
</comment>
<dbReference type="KEGG" id="peu:105133346"/>
<dbReference type="PANTHER" id="PTHR42737">
    <property type="entry name" value="GLUTATHIONE REDUCTASE"/>
    <property type="match status" value="1"/>
</dbReference>
<evidence type="ECO:0000259" key="14">
    <source>
        <dbReference type="Pfam" id="PF02852"/>
    </source>
</evidence>
<evidence type="ECO:0000256" key="5">
    <source>
        <dbReference type="ARBA" id="ARBA00022827"/>
    </source>
</evidence>
<dbReference type="InterPro" id="IPR036188">
    <property type="entry name" value="FAD/NAD-bd_sf"/>
</dbReference>
<dbReference type="RefSeq" id="XP_011035606.1">
    <property type="nucleotide sequence ID" value="XM_011037304.1"/>
</dbReference>
<dbReference type="AlphaFoldDB" id="A0AAJ6XYK8"/>
<comment type="subunit">
    <text evidence="3">Homodimer.</text>
</comment>
<dbReference type="SUPFAM" id="SSF51905">
    <property type="entry name" value="FAD/NAD(P)-binding domain"/>
    <property type="match status" value="1"/>
</dbReference>
<evidence type="ECO:0000256" key="2">
    <source>
        <dbReference type="ARBA" id="ARBA00007532"/>
    </source>
</evidence>
<dbReference type="GO" id="GO:0034599">
    <property type="term" value="P:cellular response to oxidative stress"/>
    <property type="evidence" value="ECO:0007669"/>
    <property type="project" value="TreeGrafter"/>
</dbReference>
<keyword evidence="7 11" id="KW-0560">Oxidoreductase</keyword>
<dbReference type="PRINTS" id="PR00368">
    <property type="entry name" value="FADPNR"/>
</dbReference>
<dbReference type="NCBIfam" id="TIGR01424">
    <property type="entry name" value="gluta_reduc_2"/>
    <property type="match status" value="1"/>
</dbReference>
<dbReference type="GO" id="GO:0050660">
    <property type="term" value="F:flavin adenine dinucleotide binding"/>
    <property type="evidence" value="ECO:0007669"/>
    <property type="project" value="InterPro"/>
</dbReference>
<keyword evidence="6 12" id="KW-0521">NADP</keyword>
<comment type="function">
    <text evidence="12">Catalyzes the reduction of glutathione disulfide (GSSG) to reduced glutathione (GSH).</text>
</comment>
<dbReference type="PRINTS" id="PR00411">
    <property type="entry name" value="PNDRDTASEI"/>
</dbReference>
<keyword evidence="9 11" id="KW-0676">Redox-active center</keyword>
<dbReference type="InterPro" id="IPR004099">
    <property type="entry name" value="Pyr_nucl-diS_OxRdtase_dimer"/>
</dbReference>
<feature type="compositionally biased region" description="Basic and acidic residues" evidence="13">
    <location>
        <begin position="544"/>
        <end position="562"/>
    </location>
</feature>
<dbReference type="EC" id="1.8.1.7" evidence="12"/>
<dbReference type="RefSeq" id="XP_011035604.1">
    <property type="nucleotide sequence ID" value="XM_011037302.1"/>
</dbReference>
<evidence type="ECO:0000256" key="7">
    <source>
        <dbReference type="ARBA" id="ARBA00023002"/>
    </source>
</evidence>
<dbReference type="GeneID" id="105133346"/>
<dbReference type="InterPro" id="IPR046952">
    <property type="entry name" value="GSHR/TRXR-like"/>
</dbReference>
<organism evidence="16 18">
    <name type="scientific">Populus euphratica</name>
    <name type="common">Euphrates poplar</name>
    <dbReference type="NCBI Taxonomy" id="75702"/>
    <lineage>
        <taxon>Eukaryota</taxon>
        <taxon>Viridiplantae</taxon>
        <taxon>Streptophyta</taxon>
        <taxon>Embryophyta</taxon>
        <taxon>Tracheophyta</taxon>
        <taxon>Spermatophyta</taxon>
        <taxon>Magnoliopsida</taxon>
        <taxon>eudicotyledons</taxon>
        <taxon>Gunneridae</taxon>
        <taxon>Pentapetalae</taxon>
        <taxon>rosids</taxon>
        <taxon>fabids</taxon>
        <taxon>Malpighiales</taxon>
        <taxon>Salicaceae</taxon>
        <taxon>Saliceae</taxon>
        <taxon>Populus</taxon>
    </lineage>
</organism>
<evidence type="ECO:0000256" key="9">
    <source>
        <dbReference type="ARBA" id="ARBA00023284"/>
    </source>
</evidence>
<feature type="compositionally biased region" description="Basic residues" evidence="13">
    <location>
        <begin position="57"/>
        <end position="67"/>
    </location>
</feature>
<evidence type="ECO:0000256" key="11">
    <source>
        <dbReference type="RuleBase" id="RU003691"/>
    </source>
</evidence>
<evidence type="ECO:0000313" key="18">
    <source>
        <dbReference type="RefSeq" id="XP_011035604.1"/>
    </source>
</evidence>
<evidence type="ECO:0000256" key="1">
    <source>
        <dbReference type="ARBA" id="ARBA00001974"/>
    </source>
</evidence>
<evidence type="ECO:0000259" key="15">
    <source>
        <dbReference type="Pfam" id="PF07992"/>
    </source>
</evidence>
<proteinExistence type="inferred from homology"/>
<comment type="cofactor">
    <cofactor evidence="1 12">
        <name>FAD</name>
        <dbReference type="ChEBI" id="CHEBI:57692"/>
    </cofactor>
</comment>
<evidence type="ECO:0000313" key="16">
    <source>
        <dbReference type="Proteomes" id="UP000694918"/>
    </source>
</evidence>
<dbReference type="GO" id="GO:0004362">
    <property type="term" value="F:glutathione-disulfide reductase (NADPH) activity"/>
    <property type="evidence" value="ECO:0007669"/>
    <property type="project" value="UniProtKB-EC"/>
</dbReference>
<dbReference type="GO" id="GO:0006749">
    <property type="term" value="P:glutathione metabolic process"/>
    <property type="evidence" value="ECO:0007669"/>
    <property type="project" value="InterPro"/>
</dbReference>
<evidence type="ECO:0000313" key="20">
    <source>
        <dbReference type="RefSeq" id="XP_011035607.1"/>
    </source>
</evidence>
<dbReference type="GO" id="GO:0045454">
    <property type="term" value="P:cell redox homeostasis"/>
    <property type="evidence" value="ECO:0007669"/>
    <property type="project" value="InterPro"/>
</dbReference>
<dbReference type="InterPro" id="IPR016156">
    <property type="entry name" value="FAD/NAD-linked_Rdtase_dimer_sf"/>
</dbReference>
<dbReference type="GO" id="GO:0050661">
    <property type="term" value="F:NADP binding"/>
    <property type="evidence" value="ECO:0007669"/>
    <property type="project" value="InterPro"/>
</dbReference>
<dbReference type="Proteomes" id="UP000694918">
    <property type="component" value="Unplaced"/>
</dbReference>
<dbReference type="Gene3D" id="3.50.50.60">
    <property type="entry name" value="FAD/NAD(P)-binding domain"/>
    <property type="match status" value="2"/>
</dbReference>
<evidence type="ECO:0000256" key="12">
    <source>
        <dbReference type="RuleBase" id="RU365040"/>
    </source>
</evidence>
<sequence>MAAAAASSLTTPKLTSPSLQSLYRKLPLSFPLSPSSSFLPLPKTLTTTTTSLSSRRPLSHHHRRHLTTRAEAENGAEPSRHYDFDLFTIGAGSGGVRASRFAANFGASVAVCELPFSTISSETTGGVGGTCVLRGCVPKKLLVYASKYAHEFDESRGFGWKYDNEPLHDWNTLMANKNAELQRLTSIYRNILNNAGVTLIEGRGKIVDPHTVDVDGKLYSARHILISVGGRPFIPDIPGSEYAIDSDAALDLPSKPEKIAIVGGGYIALEFAGIFNGLKSDVHVFIRQKKVLRGFDEEIRDFVAEQMSLRGIEFHTEESPQAIFKSADGSLSLKTNKGTVEGFSHVMFATGRRPNTKNLGLESVGVKMTNNGAIEVDEYSCTSVPSIWAVGDVTDRINLTPVALMEGGALAKTLFQNEPTKPDYRAVPSAVFSQPPIGQVGLTEEQAKKEYGDIDVFTANFRPLKATLSGLPDRVFMKLIVCAKTNKVLGLNMCGEDSPEIVQGFAVAIKAGLTKADFDSTVGIHPTAAEEFVTMRTPSRKIREHPAAEGKAGHDVKAAAGV</sequence>
<feature type="region of interest" description="Disordered" evidence="13">
    <location>
        <begin position="542"/>
        <end position="562"/>
    </location>
</feature>
<name>A0AAJ6XYK8_POPEU</name>
<dbReference type="GO" id="GO:0005739">
    <property type="term" value="C:mitochondrion"/>
    <property type="evidence" value="ECO:0007669"/>
    <property type="project" value="TreeGrafter"/>
</dbReference>
<dbReference type="InterPro" id="IPR006324">
    <property type="entry name" value="GSHR"/>
</dbReference>
<reference evidence="17 18" key="1">
    <citation type="submission" date="2025-04" db="UniProtKB">
        <authorList>
            <consortium name="RefSeq"/>
        </authorList>
    </citation>
    <scope>IDENTIFICATION</scope>
</reference>
<evidence type="ECO:0000256" key="3">
    <source>
        <dbReference type="ARBA" id="ARBA00011738"/>
    </source>
</evidence>
<dbReference type="RefSeq" id="XP_011035603.1">
    <property type="nucleotide sequence ID" value="XM_011037301.1"/>
</dbReference>
<evidence type="ECO:0000256" key="13">
    <source>
        <dbReference type="SAM" id="MobiDB-lite"/>
    </source>
</evidence>
<dbReference type="SUPFAM" id="SSF55424">
    <property type="entry name" value="FAD/NAD-linked reductases, dimerisation (C-terminal) domain"/>
    <property type="match status" value="1"/>
</dbReference>
<dbReference type="Gene3D" id="3.30.390.30">
    <property type="match status" value="1"/>
</dbReference>
<dbReference type="RefSeq" id="XP_011035607.1">
    <property type="nucleotide sequence ID" value="XM_011037305.1"/>
</dbReference>
<dbReference type="Pfam" id="PF02852">
    <property type="entry name" value="Pyr_redox_dim"/>
    <property type="match status" value="1"/>
</dbReference>
<accession>A0AAJ6XYK8</accession>
<feature type="domain" description="Pyridine nucleotide-disulphide oxidoreductase dimerisation" evidence="14">
    <location>
        <begin position="427"/>
        <end position="535"/>
    </location>
</feature>